<evidence type="ECO:0000313" key="2">
    <source>
        <dbReference type="Proteomes" id="UP000499080"/>
    </source>
</evidence>
<dbReference type="EMBL" id="BGPR01014093">
    <property type="protein sequence ID" value="GBN63690.1"/>
    <property type="molecule type" value="Genomic_DNA"/>
</dbReference>
<keyword evidence="2" id="KW-1185">Reference proteome</keyword>
<proteinExistence type="predicted"/>
<dbReference type="AlphaFoldDB" id="A0A4Y2QK74"/>
<protein>
    <submittedName>
        <fullName evidence="1">Uncharacterized protein</fullName>
    </submittedName>
</protein>
<accession>A0A4Y2QK74</accession>
<gene>
    <name evidence="1" type="ORF">AVEN_180258_1</name>
</gene>
<name>A0A4Y2QK74_ARAVE</name>
<evidence type="ECO:0000313" key="1">
    <source>
        <dbReference type="EMBL" id="GBN63690.1"/>
    </source>
</evidence>
<dbReference type="Proteomes" id="UP000499080">
    <property type="component" value="Unassembled WGS sequence"/>
</dbReference>
<sequence length="97" mass="11298">MMRGERKLRFEVGDRGQPLDKSLRRNLSATPHRGRTKGFLSWSLEKEERLDWIRRLIRIRDSILEIGKDWKSGLSSRFCTCTGVLRPVEIGSQSLAR</sequence>
<organism evidence="1 2">
    <name type="scientific">Araneus ventricosus</name>
    <name type="common">Orbweaver spider</name>
    <name type="synonym">Epeira ventricosa</name>
    <dbReference type="NCBI Taxonomy" id="182803"/>
    <lineage>
        <taxon>Eukaryota</taxon>
        <taxon>Metazoa</taxon>
        <taxon>Ecdysozoa</taxon>
        <taxon>Arthropoda</taxon>
        <taxon>Chelicerata</taxon>
        <taxon>Arachnida</taxon>
        <taxon>Araneae</taxon>
        <taxon>Araneomorphae</taxon>
        <taxon>Entelegynae</taxon>
        <taxon>Araneoidea</taxon>
        <taxon>Araneidae</taxon>
        <taxon>Araneus</taxon>
    </lineage>
</organism>
<comment type="caution">
    <text evidence="1">The sequence shown here is derived from an EMBL/GenBank/DDBJ whole genome shotgun (WGS) entry which is preliminary data.</text>
</comment>
<reference evidence="1 2" key="1">
    <citation type="journal article" date="2019" name="Sci. Rep.">
        <title>Orb-weaving spider Araneus ventricosus genome elucidates the spidroin gene catalogue.</title>
        <authorList>
            <person name="Kono N."/>
            <person name="Nakamura H."/>
            <person name="Ohtoshi R."/>
            <person name="Moran D.A.P."/>
            <person name="Shinohara A."/>
            <person name="Yoshida Y."/>
            <person name="Fujiwara M."/>
            <person name="Mori M."/>
            <person name="Tomita M."/>
            <person name="Arakawa K."/>
        </authorList>
    </citation>
    <scope>NUCLEOTIDE SEQUENCE [LARGE SCALE GENOMIC DNA]</scope>
</reference>